<dbReference type="EMBL" id="CP076128">
    <property type="protein sequence ID" value="QWG08414.1"/>
    <property type="molecule type" value="Genomic_DNA"/>
</dbReference>
<name>A0ABX8GYF3_9BACT</name>
<keyword evidence="1" id="KW-0812">Transmembrane</keyword>
<reference evidence="2 3" key="1">
    <citation type="submission" date="2021-05" db="EMBL/GenBank/DDBJ databases">
        <title>Comparative genomic studies on the polysaccharide-degrading batcterial strains of the Flammeovirga genus.</title>
        <authorList>
            <person name="Zewei F."/>
            <person name="Zheng Z."/>
            <person name="Yu L."/>
            <person name="Ruyue G."/>
            <person name="Yanhong M."/>
            <person name="Yuanyuan C."/>
            <person name="Jingyan G."/>
            <person name="Wenjun H."/>
        </authorList>
    </citation>
    <scope>NUCLEOTIDE SEQUENCE [LARGE SCALE GENOMIC DNA]</scope>
    <source>
        <strain evidence="2 3">YS10</strain>
    </source>
</reference>
<evidence type="ECO:0000313" key="3">
    <source>
        <dbReference type="Proteomes" id="UP000682802"/>
    </source>
</evidence>
<keyword evidence="1" id="KW-0472">Membrane</keyword>
<dbReference type="SUPFAM" id="SSF55874">
    <property type="entry name" value="ATPase domain of HSP90 chaperone/DNA topoisomerase II/histidine kinase"/>
    <property type="match status" value="1"/>
</dbReference>
<sequence length="281" mass="30758">MKLNYSLIRGFFSILLLSLPLGVLAQSNSVMEVSSNLIMERLLFGAIILILIIGLVISEVVRKSQKKRNFQSYKAQKEKIAYLEEKLKETEKRIVKTAPVNKPKVVEEEAMAYTSSRLRGVGNLGALEVEENDDIGDLTMVSTHNIGKKREIQPKELVEATIETAKKSLPENVSIATQIGGAPVIVVNQNLLTKSLSALIRCSANTIKGNGKITVSLYASMGEAQISISDNGQGWGYKGQSTEELKALELAKKILLSQGATFEMNTQEKKGTEMVISISSK</sequence>
<dbReference type="InterPro" id="IPR036890">
    <property type="entry name" value="HATPase_C_sf"/>
</dbReference>
<organism evidence="2 3">
    <name type="scientific">Flammeovirga kamogawensis</name>
    <dbReference type="NCBI Taxonomy" id="373891"/>
    <lineage>
        <taxon>Bacteria</taxon>
        <taxon>Pseudomonadati</taxon>
        <taxon>Bacteroidota</taxon>
        <taxon>Cytophagia</taxon>
        <taxon>Cytophagales</taxon>
        <taxon>Flammeovirgaceae</taxon>
        <taxon>Flammeovirga</taxon>
    </lineage>
</organism>
<dbReference type="Proteomes" id="UP000682802">
    <property type="component" value="Chromosome 1"/>
</dbReference>
<proteinExistence type="predicted"/>
<accession>A0ABX8GYF3</accession>
<evidence type="ECO:0000313" key="2">
    <source>
        <dbReference type="EMBL" id="QWG08414.1"/>
    </source>
</evidence>
<keyword evidence="1" id="KW-1133">Transmembrane helix</keyword>
<protein>
    <recommendedName>
        <fullName evidence="4">HAMP domain-containing histidine kinase</fullName>
    </recommendedName>
</protein>
<gene>
    <name evidence="2" type="ORF">KM029_05625</name>
</gene>
<evidence type="ECO:0000256" key="1">
    <source>
        <dbReference type="SAM" id="Phobius"/>
    </source>
</evidence>
<dbReference type="Gene3D" id="3.30.565.10">
    <property type="entry name" value="Histidine kinase-like ATPase, C-terminal domain"/>
    <property type="match status" value="1"/>
</dbReference>
<feature type="transmembrane region" description="Helical" evidence="1">
    <location>
        <begin position="41"/>
        <end position="61"/>
    </location>
</feature>
<keyword evidence="3" id="KW-1185">Reference proteome</keyword>
<evidence type="ECO:0008006" key="4">
    <source>
        <dbReference type="Google" id="ProtNLM"/>
    </source>
</evidence>
<dbReference type="RefSeq" id="WP_144072332.1">
    <property type="nucleotide sequence ID" value="NZ_CP076128.1"/>
</dbReference>